<evidence type="ECO:0000256" key="1">
    <source>
        <dbReference type="SAM" id="MobiDB-lite"/>
    </source>
</evidence>
<accession>A0A383VBE1</accession>
<dbReference type="AlphaFoldDB" id="A0A383VBE1"/>
<reference evidence="2 4" key="1">
    <citation type="submission" date="2016-10" db="EMBL/GenBank/DDBJ databases">
        <authorList>
            <person name="Cai Z."/>
        </authorList>
    </citation>
    <scope>NUCLEOTIDE SEQUENCE [LARGE SCALE GENOMIC DNA]</scope>
</reference>
<dbReference type="EMBL" id="FNXT01000269">
    <property type="protein sequence ID" value="SZX62878.1"/>
    <property type="molecule type" value="Genomic_DNA"/>
</dbReference>
<name>A0A383VBE1_TETOB</name>
<evidence type="ECO:0000313" key="4">
    <source>
        <dbReference type="Proteomes" id="UP000256970"/>
    </source>
</evidence>
<proteinExistence type="predicted"/>
<gene>
    <name evidence="3" type="ORF">BQ4739_LOCUS16932</name>
    <name evidence="2" type="ORF">BQ4739_LOCUS3455</name>
</gene>
<evidence type="ECO:0000313" key="3">
    <source>
        <dbReference type="EMBL" id="SZX76551.1"/>
    </source>
</evidence>
<dbReference type="EMBL" id="FNXT01001260">
    <property type="protein sequence ID" value="SZX76551.1"/>
    <property type="molecule type" value="Genomic_DNA"/>
</dbReference>
<evidence type="ECO:0000313" key="2">
    <source>
        <dbReference type="EMBL" id="SZX62878.1"/>
    </source>
</evidence>
<sequence>MSEQHRTISGSRATIDMGRGTSDRQVSKKYICYLHEWDRRLKKTVNTPRENSLGHPAEINGIRVTRKGKGAPPADAQEQLWATRGKREVPGRSRATNPNLLTTAPLSAAEQRMLTADEHRGHFTRRITNRFNESSLSGAGAVPTEGNHIEHRPFKGHGVNNPGWGLSDNMTKIMSHSAQPDEPSLRASRSLVWAVAPRPNTADSIIRHRYDDPKTVAEPAKLGERTLTPASRAVNLEESRSCFMSSLNEYAANKVRGHYGDHLRRSTNSLASLAGY</sequence>
<organism evidence="2 4">
    <name type="scientific">Tetradesmus obliquus</name>
    <name type="common">Green alga</name>
    <name type="synonym">Acutodesmus obliquus</name>
    <dbReference type="NCBI Taxonomy" id="3088"/>
    <lineage>
        <taxon>Eukaryota</taxon>
        <taxon>Viridiplantae</taxon>
        <taxon>Chlorophyta</taxon>
        <taxon>core chlorophytes</taxon>
        <taxon>Chlorophyceae</taxon>
        <taxon>CS clade</taxon>
        <taxon>Sphaeropleales</taxon>
        <taxon>Scenedesmaceae</taxon>
        <taxon>Tetradesmus</taxon>
    </lineage>
</organism>
<protein>
    <submittedName>
        <fullName evidence="2">Uncharacterized protein</fullName>
    </submittedName>
</protein>
<keyword evidence="4" id="KW-1185">Reference proteome</keyword>
<feature type="region of interest" description="Disordered" evidence="1">
    <location>
        <begin position="1"/>
        <end position="21"/>
    </location>
</feature>
<dbReference type="Proteomes" id="UP000256970">
    <property type="component" value="Unassembled WGS sequence"/>
</dbReference>